<organism evidence="3">
    <name type="scientific">Haemonchus placei</name>
    <name type="common">Barber's pole worm</name>
    <dbReference type="NCBI Taxonomy" id="6290"/>
    <lineage>
        <taxon>Eukaryota</taxon>
        <taxon>Metazoa</taxon>
        <taxon>Ecdysozoa</taxon>
        <taxon>Nematoda</taxon>
        <taxon>Chromadorea</taxon>
        <taxon>Rhabditida</taxon>
        <taxon>Rhabditina</taxon>
        <taxon>Rhabditomorpha</taxon>
        <taxon>Strongyloidea</taxon>
        <taxon>Trichostrongylidae</taxon>
        <taxon>Haemonchus</taxon>
    </lineage>
</organism>
<gene>
    <name evidence="1" type="ORF">HPLM_LOCUS19983</name>
</gene>
<protein>
    <submittedName>
        <fullName evidence="1 3">Uncharacterized protein</fullName>
    </submittedName>
</protein>
<evidence type="ECO:0000313" key="3">
    <source>
        <dbReference type="WBParaSite" id="HPLM_0001999101-mRNA-1"/>
    </source>
</evidence>
<keyword evidence="2" id="KW-1185">Reference proteome</keyword>
<reference evidence="1 2" key="2">
    <citation type="submission" date="2018-11" db="EMBL/GenBank/DDBJ databases">
        <authorList>
            <consortium name="Pathogen Informatics"/>
        </authorList>
    </citation>
    <scope>NUCLEOTIDE SEQUENCE [LARGE SCALE GENOMIC DNA]</scope>
    <source>
        <strain evidence="1 2">MHpl1</strain>
    </source>
</reference>
<sequence>MKGALPSLGMFHADCNKSYFTWTQENMNAVRQTYFYVSSVRFRVLAHRVITIFLHYWYSQSIFYNF</sequence>
<accession>A0A0N4X6J9</accession>
<dbReference type="AlphaFoldDB" id="A0A0N4X6J9"/>
<evidence type="ECO:0000313" key="2">
    <source>
        <dbReference type="Proteomes" id="UP000268014"/>
    </source>
</evidence>
<name>A0A0N4X6J9_HAEPC</name>
<dbReference type="Proteomes" id="UP000268014">
    <property type="component" value="Unassembled WGS sequence"/>
</dbReference>
<proteinExistence type="predicted"/>
<evidence type="ECO:0000313" key="1">
    <source>
        <dbReference type="EMBL" id="VDO80709.1"/>
    </source>
</evidence>
<dbReference type="EMBL" id="UZAF01021752">
    <property type="protein sequence ID" value="VDO80709.1"/>
    <property type="molecule type" value="Genomic_DNA"/>
</dbReference>
<dbReference type="WBParaSite" id="HPLM_0001999101-mRNA-1">
    <property type="protein sequence ID" value="HPLM_0001999101-mRNA-1"/>
    <property type="gene ID" value="HPLM_0001999101"/>
</dbReference>
<reference evidence="3" key="1">
    <citation type="submission" date="2017-02" db="UniProtKB">
        <authorList>
            <consortium name="WormBaseParasite"/>
        </authorList>
    </citation>
    <scope>IDENTIFICATION</scope>
</reference>